<dbReference type="RefSeq" id="XP_001008315.3">
    <property type="nucleotide sequence ID" value="XM_001008315.3"/>
</dbReference>
<sequence>MGANNVKEQLYEAVEQSDEARVAQLIKENPILLNAPLTEDCQNTALSRSVWRNDQKLVKLILGMGSQVNNTASKGISPLMWAAKRGHIDMAKLLIENGAQVLQRSEDNQKFTPLECAIVMGQYEMCLYLLSLDLTQLESLQTPEVYQKGAEGKYLSYCNYEQFLDHLKARIPFESCPNFYQRPTKPELVDPVIDPRETWVQFIKRNIEFEEPPVVIYQFEIQKAFIQFDFYLQVERSELPQHLQPQNRFMGKVRQYLNGKSPYPPKQPTTLEDRNNVELQDPFVDNRVQIDTPQNINQKEQKQATLQQNVYSNQGSQFNIDNQQSKEKEIDV</sequence>
<dbReference type="KEGG" id="tet:TTHERM_00013360"/>
<keyword evidence="1" id="KW-0677">Repeat</keyword>
<keyword evidence="2 3" id="KW-0040">ANK repeat</keyword>
<dbReference type="GeneID" id="7823214"/>
<evidence type="ECO:0000256" key="3">
    <source>
        <dbReference type="PROSITE-ProRule" id="PRU00023"/>
    </source>
</evidence>
<dbReference type="InterPro" id="IPR050663">
    <property type="entry name" value="Ankyrin-SOCS_Box"/>
</dbReference>
<dbReference type="EMBL" id="GG662845">
    <property type="protein sequence ID" value="EAR88070.3"/>
    <property type="molecule type" value="Genomic_DNA"/>
</dbReference>
<dbReference type="AlphaFoldDB" id="Q22RQ2"/>
<dbReference type="InParanoid" id="Q22RQ2"/>
<dbReference type="PANTHER" id="PTHR24193:SF121">
    <property type="entry name" value="ADA2A-CONTAINING COMPLEX COMPONENT 3, ISOFORM D"/>
    <property type="match status" value="1"/>
</dbReference>
<organism evidence="5 6">
    <name type="scientific">Tetrahymena thermophila (strain SB210)</name>
    <dbReference type="NCBI Taxonomy" id="312017"/>
    <lineage>
        <taxon>Eukaryota</taxon>
        <taxon>Sar</taxon>
        <taxon>Alveolata</taxon>
        <taxon>Ciliophora</taxon>
        <taxon>Intramacronucleata</taxon>
        <taxon>Oligohymenophorea</taxon>
        <taxon>Hymenostomatida</taxon>
        <taxon>Tetrahymenina</taxon>
        <taxon>Tetrahymenidae</taxon>
        <taxon>Tetrahymena</taxon>
    </lineage>
</organism>
<evidence type="ECO:0000256" key="2">
    <source>
        <dbReference type="ARBA" id="ARBA00023043"/>
    </source>
</evidence>
<dbReference type="PANTHER" id="PTHR24193">
    <property type="entry name" value="ANKYRIN REPEAT PROTEIN"/>
    <property type="match status" value="1"/>
</dbReference>
<feature type="region of interest" description="Disordered" evidence="4">
    <location>
        <begin position="312"/>
        <end position="332"/>
    </location>
</feature>
<evidence type="ECO:0000256" key="1">
    <source>
        <dbReference type="ARBA" id="ARBA00022737"/>
    </source>
</evidence>
<proteinExistence type="predicted"/>
<evidence type="ECO:0000256" key="4">
    <source>
        <dbReference type="SAM" id="MobiDB-lite"/>
    </source>
</evidence>
<accession>Q22RQ2</accession>
<dbReference type="InterPro" id="IPR002110">
    <property type="entry name" value="Ankyrin_rpt"/>
</dbReference>
<dbReference type="Gene3D" id="1.25.40.20">
    <property type="entry name" value="Ankyrin repeat-containing domain"/>
    <property type="match status" value="1"/>
</dbReference>
<dbReference type="eggNOG" id="KOG4177">
    <property type="taxonomic scope" value="Eukaryota"/>
</dbReference>
<dbReference type="GO" id="GO:0045944">
    <property type="term" value="P:positive regulation of transcription by RNA polymerase II"/>
    <property type="evidence" value="ECO:0007669"/>
    <property type="project" value="TreeGrafter"/>
</dbReference>
<feature type="compositionally biased region" description="Polar residues" evidence="4">
    <location>
        <begin position="312"/>
        <end position="323"/>
    </location>
</feature>
<dbReference type="SUPFAM" id="SSF48403">
    <property type="entry name" value="Ankyrin repeat"/>
    <property type="match status" value="1"/>
</dbReference>
<keyword evidence="6" id="KW-1185">Reference proteome</keyword>
<protein>
    <submittedName>
        <fullName evidence="5">Ankyrin repeat protein</fullName>
    </submittedName>
</protein>
<gene>
    <name evidence="5" type="ORF">TTHERM_00013360</name>
</gene>
<dbReference type="Proteomes" id="UP000009168">
    <property type="component" value="Unassembled WGS sequence"/>
</dbReference>
<evidence type="ECO:0000313" key="6">
    <source>
        <dbReference type="Proteomes" id="UP000009168"/>
    </source>
</evidence>
<reference evidence="6" key="1">
    <citation type="journal article" date="2006" name="PLoS Biol.">
        <title>Macronuclear genome sequence of the ciliate Tetrahymena thermophila, a model eukaryote.</title>
        <authorList>
            <person name="Eisen J.A."/>
            <person name="Coyne R.S."/>
            <person name="Wu M."/>
            <person name="Wu D."/>
            <person name="Thiagarajan M."/>
            <person name="Wortman J.R."/>
            <person name="Badger J.H."/>
            <person name="Ren Q."/>
            <person name="Amedeo P."/>
            <person name="Jones K.M."/>
            <person name="Tallon L.J."/>
            <person name="Delcher A.L."/>
            <person name="Salzberg S.L."/>
            <person name="Silva J.C."/>
            <person name="Haas B.J."/>
            <person name="Majoros W.H."/>
            <person name="Farzad M."/>
            <person name="Carlton J.M."/>
            <person name="Smith R.K. Jr."/>
            <person name="Garg J."/>
            <person name="Pearlman R.E."/>
            <person name="Karrer K.M."/>
            <person name="Sun L."/>
            <person name="Manning G."/>
            <person name="Elde N.C."/>
            <person name="Turkewitz A.P."/>
            <person name="Asai D.J."/>
            <person name="Wilkes D.E."/>
            <person name="Wang Y."/>
            <person name="Cai H."/>
            <person name="Collins K."/>
            <person name="Stewart B.A."/>
            <person name="Lee S.R."/>
            <person name="Wilamowska K."/>
            <person name="Weinberg Z."/>
            <person name="Ruzzo W.L."/>
            <person name="Wloga D."/>
            <person name="Gaertig J."/>
            <person name="Frankel J."/>
            <person name="Tsao C.-C."/>
            <person name="Gorovsky M.A."/>
            <person name="Keeling P.J."/>
            <person name="Waller R.F."/>
            <person name="Patron N.J."/>
            <person name="Cherry J.M."/>
            <person name="Stover N.A."/>
            <person name="Krieger C.J."/>
            <person name="del Toro C."/>
            <person name="Ryder H.F."/>
            <person name="Williamson S.C."/>
            <person name="Barbeau R.A."/>
            <person name="Hamilton E.P."/>
            <person name="Orias E."/>
        </authorList>
    </citation>
    <scope>NUCLEOTIDE SEQUENCE [LARGE SCALE GENOMIC DNA]</scope>
    <source>
        <strain evidence="6">SB210</strain>
    </source>
</reference>
<dbReference type="PROSITE" id="PS50297">
    <property type="entry name" value="ANK_REP_REGION"/>
    <property type="match status" value="1"/>
</dbReference>
<dbReference type="PROSITE" id="PS50088">
    <property type="entry name" value="ANK_REPEAT"/>
    <property type="match status" value="1"/>
</dbReference>
<dbReference type="SMART" id="SM00248">
    <property type="entry name" value="ANK"/>
    <property type="match status" value="3"/>
</dbReference>
<dbReference type="GO" id="GO:0005634">
    <property type="term" value="C:nucleus"/>
    <property type="evidence" value="ECO:0007669"/>
    <property type="project" value="TreeGrafter"/>
</dbReference>
<dbReference type="Pfam" id="PF12796">
    <property type="entry name" value="Ank_2"/>
    <property type="match status" value="1"/>
</dbReference>
<dbReference type="HOGENOM" id="CLU_058739_0_0_1"/>
<name>Q22RQ2_TETTS</name>
<feature type="repeat" description="ANK" evidence="3">
    <location>
        <begin position="74"/>
        <end position="106"/>
    </location>
</feature>
<evidence type="ECO:0000313" key="5">
    <source>
        <dbReference type="EMBL" id="EAR88070.3"/>
    </source>
</evidence>
<dbReference type="OrthoDB" id="432205at2759"/>
<dbReference type="GO" id="GO:0000976">
    <property type="term" value="F:transcription cis-regulatory region binding"/>
    <property type="evidence" value="ECO:0007669"/>
    <property type="project" value="TreeGrafter"/>
</dbReference>
<dbReference type="STRING" id="312017.Q22RQ2"/>
<dbReference type="InterPro" id="IPR036770">
    <property type="entry name" value="Ankyrin_rpt-contain_sf"/>
</dbReference>